<dbReference type="GO" id="GO:0016757">
    <property type="term" value="F:glycosyltransferase activity"/>
    <property type="evidence" value="ECO:0007669"/>
    <property type="project" value="UniProtKB-KW"/>
</dbReference>
<evidence type="ECO:0000256" key="1">
    <source>
        <dbReference type="ARBA" id="ARBA00006739"/>
    </source>
</evidence>
<dbReference type="PANTHER" id="PTHR43179:SF12">
    <property type="entry name" value="GALACTOFURANOSYLTRANSFERASE GLFT2"/>
    <property type="match status" value="1"/>
</dbReference>
<protein>
    <submittedName>
        <fullName evidence="5">Glycosyl transferase family 2</fullName>
    </submittedName>
</protein>
<dbReference type="InterPro" id="IPR029044">
    <property type="entry name" value="Nucleotide-diphossugar_trans"/>
</dbReference>
<gene>
    <name evidence="5" type="ORF">UU34_C0006G0039</name>
</gene>
<comment type="similarity">
    <text evidence="1">Belongs to the glycosyltransferase 2 family.</text>
</comment>
<accession>A0A0G0WRY8</accession>
<evidence type="ECO:0000256" key="3">
    <source>
        <dbReference type="ARBA" id="ARBA00022679"/>
    </source>
</evidence>
<sequence length="303" mass="34443">MKKVSIVIVNWNGIIQTRQCLRSLGKLVKKDIELTTIVVDNGSTDGSIGTIRKEFSDVVALPQESNRGFTGGNNAGIDYALEHGANYVWLLNNDTEVDKQSLTALIHAEADIVGSKIYFAPGFEYHKDRYKESERGRVIWYAGGIIDWQNMYASHRGVDEVDHGQYDVRVETDFVTGCSMMVRSEVFKRIGLFDERYYLYLEDVDLSLRAQKGGFRLIYEPVSVVWHKNAGSSGGVGSHLHDYYLMRNRFLLGFGYAPLRTRVALLRQVISLLFGQNREHRRAAVDALIGQWGKQYEPTRNHN</sequence>
<dbReference type="AlphaFoldDB" id="A0A0G0WRY8"/>
<dbReference type="InterPro" id="IPR001173">
    <property type="entry name" value="Glyco_trans_2-like"/>
</dbReference>
<dbReference type="EMBL" id="LCAG01000006">
    <property type="protein sequence ID" value="KKR87220.1"/>
    <property type="molecule type" value="Genomic_DNA"/>
</dbReference>
<dbReference type="SUPFAM" id="SSF53448">
    <property type="entry name" value="Nucleotide-diphospho-sugar transferases"/>
    <property type="match status" value="1"/>
</dbReference>
<reference evidence="5 6" key="1">
    <citation type="journal article" date="2015" name="Nature">
        <title>rRNA introns, odd ribosomes, and small enigmatic genomes across a large radiation of phyla.</title>
        <authorList>
            <person name="Brown C.T."/>
            <person name="Hug L.A."/>
            <person name="Thomas B.C."/>
            <person name="Sharon I."/>
            <person name="Castelle C.J."/>
            <person name="Singh A."/>
            <person name="Wilkins M.J."/>
            <person name="Williams K.H."/>
            <person name="Banfield J.F."/>
        </authorList>
    </citation>
    <scope>NUCLEOTIDE SEQUENCE [LARGE SCALE GENOMIC DNA]</scope>
</reference>
<dbReference type="Gene3D" id="3.90.550.10">
    <property type="entry name" value="Spore Coat Polysaccharide Biosynthesis Protein SpsA, Chain A"/>
    <property type="match status" value="1"/>
</dbReference>
<evidence type="ECO:0000259" key="4">
    <source>
        <dbReference type="Pfam" id="PF00535"/>
    </source>
</evidence>
<dbReference type="PANTHER" id="PTHR43179">
    <property type="entry name" value="RHAMNOSYLTRANSFERASE WBBL"/>
    <property type="match status" value="1"/>
</dbReference>
<evidence type="ECO:0000313" key="5">
    <source>
        <dbReference type="EMBL" id="KKR87220.1"/>
    </source>
</evidence>
<dbReference type="Proteomes" id="UP000034854">
    <property type="component" value="Unassembled WGS sequence"/>
</dbReference>
<dbReference type="Pfam" id="PF00535">
    <property type="entry name" value="Glycos_transf_2"/>
    <property type="match status" value="1"/>
</dbReference>
<proteinExistence type="inferred from homology"/>
<keyword evidence="3 5" id="KW-0808">Transferase</keyword>
<organism evidence="5 6">
    <name type="scientific">Candidatus Curtissbacteria bacterium GW2011_GWA1_41_11</name>
    <dbReference type="NCBI Taxonomy" id="1618409"/>
    <lineage>
        <taxon>Bacteria</taxon>
        <taxon>Candidatus Curtissiibacteriota</taxon>
    </lineage>
</organism>
<comment type="caution">
    <text evidence="5">The sequence shown here is derived from an EMBL/GenBank/DDBJ whole genome shotgun (WGS) entry which is preliminary data.</text>
</comment>
<evidence type="ECO:0000313" key="6">
    <source>
        <dbReference type="Proteomes" id="UP000034854"/>
    </source>
</evidence>
<name>A0A0G0WRY8_9BACT</name>
<keyword evidence="2" id="KW-0328">Glycosyltransferase</keyword>
<feature type="domain" description="Glycosyltransferase 2-like" evidence="4">
    <location>
        <begin position="5"/>
        <end position="155"/>
    </location>
</feature>
<dbReference type="CDD" id="cd04186">
    <property type="entry name" value="GT_2_like_c"/>
    <property type="match status" value="1"/>
</dbReference>
<evidence type="ECO:0000256" key="2">
    <source>
        <dbReference type="ARBA" id="ARBA00022676"/>
    </source>
</evidence>